<reference evidence="10 11" key="1">
    <citation type="journal article" date="2017" name="PLoS ONE">
        <title>Development of a real-time PCR for detection of Staphylococcus pseudintermedius using a novel automated comparison of whole-genome sequences.</title>
        <authorList>
            <person name="Verstappen K.M."/>
            <person name="Huijbregts L."/>
            <person name="Spaninks M."/>
            <person name="Wagenaar J.A."/>
            <person name="Fluit A.C."/>
            <person name="Duim B."/>
        </authorList>
    </citation>
    <scope>NUCLEOTIDE SEQUENCE [LARGE SCALE GENOMIC DNA]</scope>
    <source>
        <strain evidence="10 11">215070706401-1</strain>
    </source>
</reference>
<feature type="domain" description="Response regulatory" evidence="8">
    <location>
        <begin position="4"/>
        <end position="117"/>
    </location>
</feature>
<name>A0A2A4GWA8_9STAP</name>
<accession>A0A2A4GWA8</accession>
<organism evidence="10 11">
    <name type="scientific">Staphylococcus delphini</name>
    <dbReference type="NCBI Taxonomy" id="53344"/>
    <lineage>
        <taxon>Bacteria</taxon>
        <taxon>Bacillati</taxon>
        <taxon>Bacillota</taxon>
        <taxon>Bacilli</taxon>
        <taxon>Bacillales</taxon>
        <taxon>Staphylococcaceae</taxon>
        <taxon>Staphylococcus</taxon>
        <taxon>Staphylococcus intermedius group</taxon>
    </lineage>
</organism>
<comment type="caution">
    <text evidence="10">The sequence shown here is derived from an EMBL/GenBank/DDBJ whole genome shotgun (WGS) entry which is preliminary data.</text>
</comment>
<keyword evidence="1 6" id="KW-0597">Phosphoprotein</keyword>
<keyword evidence="5" id="KW-0804">Transcription</keyword>
<dbReference type="RefSeq" id="WP_096591607.1">
    <property type="nucleotide sequence ID" value="NZ_MWRM01000008.1"/>
</dbReference>
<gene>
    <name evidence="10" type="ORF">B5C08_09930</name>
</gene>
<dbReference type="PROSITE" id="PS51755">
    <property type="entry name" value="OMPR_PHOB"/>
    <property type="match status" value="1"/>
</dbReference>
<dbReference type="Pfam" id="PF00072">
    <property type="entry name" value="Response_reg"/>
    <property type="match status" value="1"/>
</dbReference>
<dbReference type="Gene3D" id="3.40.50.2300">
    <property type="match status" value="1"/>
</dbReference>
<dbReference type="GO" id="GO:0000976">
    <property type="term" value="F:transcription cis-regulatory region binding"/>
    <property type="evidence" value="ECO:0007669"/>
    <property type="project" value="TreeGrafter"/>
</dbReference>
<evidence type="ECO:0000256" key="1">
    <source>
        <dbReference type="ARBA" id="ARBA00022553"/>
    </source>
</evidence>
<dbReference type="PANTHER" id="PTHR48111">
    <property type="entry name" value="REGULATOR OF RPOS"/>
    <property type="match status" value="1"/>
</dbReference>
<dbReference type="AlphaFoldDB" id="A0A2A4GWA8"/>
<evidence type="ECO:0000313" key="11">
    <source>
        <dbReference type="Proteomes" id="UP000218335"/>
    </source>
</evidence>
<evidence type="ECO:0000259" key="8">
    <source>
        <dbReference type="PROSITE" id="PS50110"/>
    </source>
</evidence>
<dbReference type="GO" id="GO:0005829">
    <property type="term" value="C:cytosol"/>
    <property type="evidence" value="ECO:0007669"/>
    <property type="project" value="TreeGrafter"/>
</dbReference>
<evidence type="ECO:0000256" key="3">
    <source>
        <dbReference type="ARBA" id="ARBA00023015"/>
    </source>
</evidence>
<protein>
    <submittedName>
        <fullName evidence="10">DNA-binding response regulator</fullName>
    </submittedName>
</protein>
<dbReference type="PROSITE" id="PS50110">
    <property type="entry name" value="RESPONSE_REGULATORY"/>
    <property type="match status" value="1"/>
</dbReference>
<keyword evidence="2" id="KW-0902">Two-component regulatory system</keyword>
<dbReference type="GO" id="GO:0000156">
    <property type="term" value="F:phosphorelay response regulator activity"/>
    <property type="evidence" value="ECO:0007669"/>
    <property type="project" value="TreeGrafter"/>
</dbReference>
<evidence type="ECO:0000256" key="6">
    <source>
        <dbReference type="PROSITE-ProRule" id="PRU00169"/>
    </source>
</evidence>
<dbReference type="InterPro" id="IPR001789">
    <property type="entry name" value="Sig_transdc_resp-reg_receiver"/>
</dbReference>
<dbReference type="InterPro" id="IPR011006">
    <property type="entry name" value="CheY-like_superfamily"/>
</dbReference>
<evidence type="ECO:0000256" key="7">
    <source>
        <dbReference type="PROSITE-ProRule" id="PRU01091"/>
    </source>
</evidence>
<dbReference type="SMART" id="SM00448">
    <property type="entry name" value="REC"/>
    <property type="match status" value="1"/>
</dbReference>
<dbReference type="SMART" id="SM00862">
    <property type="entry name" value="Trans_reg_C"/>
    <property type="match status" value="1"/>
</dbReference>
<dbReference type="Pfam" id="PF00486">
    <property type="entry name" value="Trans_reg_C"/>
    <property type="match status" value="1"/>
</dbReference>
<feature type="domain" description="OmpR/PhoB-type" evidence="9">
    <location>
        <begin position="127"/>
        <end position="227"/>
    </location>
</feature>
<keyword evidence="3" id="KW-0805">Transcription regulation</keyword>
<evidence type="ECO:0000256" key="4">
    <source>
        <dbReference type="ARBA" id="ARBA00023125"/>
    </source>
</evidence>
<dbReference type="InterPro" id="IPR039420">
    <property type="entry name" value="WalR-like"/>
</dbReference>
<dbReference type="GO" id="GO:0032993">
    <property type="term" value="C:protein-DNA complex"/>
    <property type="evidence" value="ECO:0007669"/>
    <property type="project" value="TreeGrafter"/>
</dbReference>
<feature type="modified residue" description="4-aspartylphosphate" evidence="6">
    <location>
        <position position="53"/>
    </location>
</feature>
<dbReference type="Proteomes" id="UP000218335">
    <property type="component" value="Unassembled WGS sequence"/>
</dbReference>
<evidence type="ECO:0000313" key="10">
    <source>
        <dbReference type="EMBL" id="PCF54399.1"/>
    </source>
</evidence>
<evidence type="ECO:0000256" key="2">
    <source>
        <dbReference type="ARBA" id="ARBA00023012"/>
    </source>
</evidence>
<dbReference type="InterPro" id="IPR001867">
    <property type="entry name" value="OmpR/PhoB-type_DNA-bd"/>
</dbReference>
<dbReference type="InterPro" id="IPR036388">
    <property type="entry name" value="WH-like_DNA-bd_sf"/>
</dbReference>
<feature type="DNA-binding region" description="OmpR/PhoB-type" evidence="7">
    <location>
        <begin position="127"/>
        <end position="227"/>
    </location>
</feature>
<proteinExistence type="predicted"/>
<dbReference type="PANTHER" id="PTHR48111:SF50">
    <property type="entry name" value="KDP OPERON TRANSCRIPTIONAL REGULATORY PROTEIN KDPE"/>
    <property type="match status" value="1"/>
</dbReference>
<dbReference type="GO" id="GO:0006355">
    <property type="term" value="P:regulation of DNA-templated transcription"/>
    <property type="evidence" value="ECO:0007669"/>
    <property type="project" value="InterPro"/>
</dbReference>
<evidence type="ECO:0000259" key="9">
    <source>
        <dbReference type="PROSITE" id="PS51755"/>
    </source>
</evidence>
<evidence type="ECO:0000256" key="5">
    <source>
        <dbReference type="ARBA" id="ARBA00023163"/>
    </source>
</evidence>
<dbReference type="EMBL" id="MWUU01000013">
    <property type="protein sequence ID" value="PCF54399.1"/>
    <property type="molecule type" value="Genomic_DNA"/>
</dbReference>
<dbReference type="CDD" id="cd00383">
    <property type="entry name" value="trans_reg_C"/>
    <property type="match status" value="1"/>
</dbReference>
<dbReference type="SUPFAM" id="SSF52172">
    <property type="entry name" value="CheY-like"/>
    <property type="match status" value="1"/>
</dbReference>
<dbReference type="Gene3D" id="1.10.10.10">
    <property type="entry name" value="Winged helix-like DNA-binding domain superfamily/Winged helix DNA-binding domain"/>
    <property type="match status" value="1"/>
</dbReference>
<sequence>MNTKILVVEDDAAITHLLDVSLTLDYYEVITATNGKDADFQIRSKGPDIILLDLGLPDIDGLELIKRIRQTFDIPIIVISARLDEQTIVEALDNGASDYMTKPFNVDELRARIRVVQRLEHMQNQKEIVFENGPLVVSYQAKTAQMDDQMLNLTPHEFALLELLCRHVGKVLTYDTILKAIYGYVNQSEMPSLRVHMTSLRNKLTQAHPESKQLIITRPRIGYQMQYWQ</sequence>
<keyword evidence="4 7" id="KW-0238">DNA-binding</keyword>